<protein>
    <submittedName>
        <fullName evidence="3">Outer membrane protein beta-barrel domain-containing protein</fullName>
    </submittedName>
</protein>
<feature type="signal peptide" evidence="1">
    <location>
        <begin position="1"/>
        <end position="19"/>
    </location>
</feature>
<evidence type="ECO:0000256" key="1">
    <source>
        <dbReference type="SAM" id="SignalP"/>
    </source>
</evidence>
<dbReference type="Pfam" id="PF13568">
    <property type="entry name" value="OMP_b-brl_2"/>
    <property type="match status" value="1"/>
</dbReference>
<dbReference type="AlphaFoldDB" id="A0A1G9V4F9"/>
<reference evidence="3 4" key="1">
    <citation type="submission" date="2016-10" db="EMBL/GenBank/DDBJ databases">
        <authorList>
            <person name="de Groot N.N."/>
        </authorList>
    </citation>
    <scope>NUCLEOTIDE SEQUENCE [LARGE SCALE GENOMIC DNA]</scope>
    <source>
        <strain evidence="3 4">DSM 21668</strain>
    </source>
</reference>
<dbReference type="InterPro" id="IPR025665">
    <property type="entry name" value="Beta-barrel_OMP_2"/>
</dbReference>
<sequence>MKRYLLLLPALLIGFSTLAQTPVRSGIRGGLSVSNLRVNEASDRNPRYGFHIAAFTQLPVIPEFLSIQPELGYTTKGTTATFNLPDFSGKNTFKLNYLELPVLATFHIGDFVDIHAGPYVGYLLNAKLDTKSNWGNGSRDLNTDDFHRFDYGLGAGLTLYFGKVLVGTRYNLGLQKLADSYAADRILGKAKNTSAQVSVGVTF</sequence>
<organism evidence="3 4">
    <name type="scientific">Siphonobacter aquaeclarae</name>
    <dbReference type="NCBI Taxonomy" id="563176"/>
    <lineage>
        <taxon>Bacteria</taxon>
        <taxon>Pseudomonadati</taxon>
        <taxon>Bacteroidota</taxon>
        <taxon>Cytophagia</taxon>
        <taxon>Cytophagales</taxon>
        <taxon>Cytophagaceae</taxon>
        <taxon>Siphonobacter</taxon>
    </lineage>
</organism>
<keyword evidence="4" id="KW-1185">Reference proteome</keyword>
<feature type="domain" description="Outer membrane protein beta-barrel" evidence="2">
    <location>
        <begin position="19"/>
        <end position="177"/>
    </location>
</feature>
<evidence type="ECO:0000313" key="3">
    <source>
        <dbReference type="EMBL" id="SDM67039.1"/>
    </source>
</evidence>
<dbReference type="OrthoDB" id="947434at2"/>
<dbReference type="RefSeq" id="WP_093207074.1">
    <property type="nucleotide sequence ID" value="NZ_FNGS01000008.1"/>
</dbReference>
<gene>
    <name evidence="3" type="ORF">SAMN04488090_3958</name>
</gene>
<accession>A0A1G9V4F9</accession>
<evidence type="ECO:0000259" key="2">
    <source>
        <dbReference type="Pfam" id="PF13568"/>
    </source>
</evidence>
<name>A0A1G9V4F9_9BACT</name>
<feature type="chain" id="PRO_5011678747" evidence="1">
    <location>
        <begin position="20"/>
        <end position="203"/>
    </location>
</feature>
<dbReference type="STRING" id="563176.SAMN04488090_3958"/>
<keyword evidence="1" id="KW-0732">Signal</keyword>
<dbReference type="Proteomes" id="UP000198901">
    <property type="component" value="Unassembled WGS sequence"/>
</dbReference>
<dbReference type="EMBL" id="FNGS01000008">
    <property type="protein sequence ID" value="SDM67039.1"/>
    <property type="molecule type" value="Genomic_DNA"/>
</dbReference>
<evidence type="ECO:0000313" key="4">
    <source>
        <dbReference type="Proteomes" id="UP000198901"/>
    </source>
</evidence>
<proteinExistence type="predicted"/>